<keyword evidence="3" id="KW-1185">Reference proteome</keyword>
<comment type="caution">
    <text evidence="2">The sequence shown here is derived from an EMBL/GenBank/DDBJ whole genome shotgun (WGS) entry which is preliminary data.</text>
</comment>
<feature type="region of interest" description="Disordered" evidence="1">
    <location>
        <begin position="1"/>
        <end position="146"/>
    </location>
</feature>
<feature type="compositionally biased region" description="Basic residues" evidence="1">
    <location>
        <begin position="1"/>
        <end position="10"/>
    </location>
</feature>
<evidence type="ECO:0000313" key="2">
    <source>
        <dbReference type="EMBL" id="KAF2203211.1"/>
    </source>
</evidence>
<evidence type="ECO:0000256" key="1">
    <source>
        <dbReference type="SAM" id="MobiDB-lite"/>
    </source>
</evidence>
<dbReference type="AlphaFoldDB" id="A0A9P4MU41"/>
<name>A0A9P4MU41_9PLEO</name>
<feature type="compositionally biased region" description="Polar residues" evidence="1">
    <location>
        <begin position="80"/>
        <end position="91"/>
    </location>
</feature>
<reference evidence="2" key="1">
    <citation type="journal article" date="2020" name="Stud. Mycol.">
        <title>101 Dothideomycetes genomes: a test case for predicting lifestyles and emergence of pathogens.</title>
        <authorList>
            <person name="Haridas S."/>
            <person name="Albert R."/>
            <person name="Binder M."/>
            <person name="Bloem J."/>
            <person name="Labutti K."/>
            <person name="Salamov A."/>
            <person name="Andreopoulos B."/>
            <person name="Baker S."/>
            <person name="Barry K."/>
            <person name="Bills G."/>
            <person name="Bluhm B."/>
            <person name="Cannon C."/>
            <person name="Castanera R."/>
            <person name="Culley D."/>
            <person name="Daum C."/>
            <person name="Ezra D."/>
            <person name="Gonzalez J."/>
            <person name="Henrissat B."/>
            <person name="Kuo A."/>
            <person name="Liang C."/>
            <person name="Lipzen A."/>
            <person name="Lutzoni F."/>
            <person name="Magnuson J."/>
            <person name="Mondo S."/>
            <person name="Nolan M."/>
            <person name="Ohm R."/>
            <person name="Pangilinan J."/>
            <person name="Park H.-J."/>
            <person name="Ramirez L."/>
            <person name="Alfaro M."/>
            <person name="Sun H."/>
            <person name="Tritt A."/>
            <person name="Yoshinaga Y."/>
            <person name="Zwiers L.-H."/>
            <person name="Turgeon B."/>
            <person name="Goodwin S."/>
            <person name="Spatafora J."/>
            <person name="Crous P."/>
            <person name="Grigoriev I."/>
        </authorList>
    </citation>
    <scope>NUCLEOTIDE SEQUENCE</scope>
    <source>
        <strain evidence="2">ATCC 74209</strain>
    </source>
</reference>
<feature type="compositionally biased region" description="Polar residues" evidence="1">
    <location>
        <begin position="14"/>
        <end position="30"/>
    </location>
</feature>
<protein>
    <submittedName>
        <fullName evidence="2">Uncharacterized protein</fullName>
    </submittedName>
</protein>
<sequence length="146" mass="16207">MDSIKRRINKVRYSPTNPKHPNPYAHQTPSMPAHPTPSAIATKPFQRPNAPQNQEQEDYLAEARRLAGRDPTTGKKVGYSPSTISRQSQRPINPKEEESGDYLAEPREPVRPNRASGKSRIIEPGYEGQDSGVGSSTDRVLSEVAF</sequence>
<dbReference type="OrthoDB" id="3782326at2759"/>
<accession>A0A9P4MU41</accession>
<proteinExistence type="predicted"/>
<dbReference type="EMBL" id="ML993910">
    <property type="protein sequence ID" value="KAF2203211.1"/>
    <property type="molecule type" value="Genomic_DNA"/>
</dbReference>
<dbReference type="Proteomes" id="UP000799536">
    <property type="component" value="Unassembled WGS sequence"/>
</dbReference>
<gene>
    <name evidence="2" type="ORF">GQ43DRAFT_279408</name>
</gene>
<organism evidence="2 3">
    <name type="scientific">Delitschia confertaspora ATCC 74209</name>
    <dbReference type="NCBI Taxonomy" id="1513339"/>
    <lineage>
        <taxon>Eukaryota</taxon>
        <taxon>Fungi</taxon>
        <taxon>Dikarya</taxon>
        <taxon>Ascomycota</taxon>
        <taxon>Pezizomycotina</taxon>
        <taxon>Dothideomycetes</taxon>
        <taxon>Pleosporomycetidae</taxon>
        <taxon>Pleosporales</taxon>
        <taxon>Delitschiaceae</taxon>
        <taxon>Delitschia</taxon>
    </lineage>
</organism>
<evidence type="ECO:0000313" key="3">
    <source>
        <dbReference type="Proteomes" id="UP000799536"/>
    </source>
</evidence>